<comment type="caution">
    <text evidence="1">The sequence shown here is derived from an EMBL/GenBank/DDBJ whole genome shotgun (WGS) entry which is preliminary data.</text>
</comment>
<evidence type="ECO:0000313" key="2">
    <source>
        <dbReference type="Proteomes" id="UP001634394"/>
    </source>
</evidence>
<feature type="non-terminal residue" evidence="1">
    <location>
        <position position="49"/>
    </location>
</feature>
<dbReference type="AlphaFoldDB" id="A0ABD3XWK3"/>
<protein>
    <submittedName>
        <fullName evidence="1">Uncharacterized protein</fullName>
    </submittedName>
</protein>
<reference evidence="1 2" key="1">
    <citation type="submission" date="2024-11" db="EMBL/GenBank/DDBJ databases">
        <title>Chromosome-level genome assembly of the freshwater bivalve Anodonta woodiana.</title>
        <authorList>
            <person name="Chen X."/>
        </authorList>
    </citation>
    <scope>NUCLEOTIDE SEQUENCE [LARGE SCALE GENOMIC DNA]</scope>
    <source>
        <strain evidence="1">MN2024</strain>
        <tissue evidence="1">Gills</tissue>
    </source>
</reference>
<dbReference type="EMBL" id="JBJQND010000001">
    <property type="protein sequence ID" value="KAL3889373.1"/>
    <property type="molecule type" value="Genomic_DNA"/>
</dbReference>
<feature type="non-terminal residue" evidence="1">
    <location>
        <position position="1"/>
    </location>
</feature>
<evidence type="ECO:0000313" key="1">
    <source>
        <dbReference type="EMBL" id="KAL3889373.1"/>
    </source>
</evidence>
<accession>A0ABD3XWK3</accession>
<sequence>DNKQEMVKLARENYWCLKELYRRFPDEIISFDNKRDAIAVLTVVDMLGK</sequence>
<keyword evidence="2" id="KW-1185">Reference proteome</keyword>
<name>A0ABD3XWK3_SINWO</name>
<proteinExistence type="predicted"/>
<gene>
    <name evidence="1" type="ORF">ACJMK2_001717</name>
</gene>
<organism evidence="1 2">
    <name type="scientific">Sinanodonta woodiana</name>
    <name type="common">Chinese pond mussel</name>
    <name type="synonym">Anodonta woodiana</name>
    <dbReference type="NCBI Taxonomy" id="1069815"/>
    <lineage>
        <taxon>Eukaryota</taxon>
        <taxon>Metazoa</taxon>
        <taxon>Spiralia</taxon>
        <taxon>Lophotrochozoa</taxon>
        <taxon>Mollusca</taxon>
        <taxon>Bivalvia</taxon>
        <taxon>Autobranchia</taxon>
        <taxon>Heteroconchia</taxon>
        <taxon>Palaeoheterodonta</taxon>
        <taxon>Unionida</taxon>
        <taxon>Unionoidea</taxon>
        <taxon>Unionidae</taxon>
        <taxon>Unioninae</taxon>
        <taxon>Sinanodonta</taxon>
    </lineage>
</organism>
<dbReference type="Proteomes" id="UP001634394">
    <property type="component" value="Unassembled WGS sequence"/>
</dbReference>